<dbReference type="AlphaFoldDB" id="A0A3B1BHJ5"/>
<dbReference type="InterPro" id="IPR027417">
    <property type="entry name" value="P-loop_NTPase"/>
</dbReference>
<dbReference type="PANTHER" id="PTHR43873:SF1">
    <property type="entry name" value="COBYRINATE A,C-DIAMIDE SYNTHASE"/>
    <property type="match status" value="1"/>
</dbReference>
<dbReference type="InterPro" id="IPR002586">
    <property type="entry name" value="CobQ/CobB/MinD/ParA_Nub-bd_dom"/>
</dbReference>
<proteinExistence type="predicted"/>
<dbReference type="PANTHER" id="PTHR43873">
    <property type="entry name" value="COBYRINATE A,C-DIAMIDE SYNTHASE"/>
    <property type="match status" value="1"/>
</dbReference>
<name>A0A3B1BHJ5_9ZZZZ</name>
<dbReference type="EMBL" id="UOFY01000071">
    <property type="protein sequence ID" value="VAX11553.1"/>
    <property type="molecule type" value="Genomic_DNA"/>
</dbReference>
<evidence type="ECO:0000259" key="1">
    <source>
        <dbReference type="Pfam" id="PF01656"/>
    </source>
</evidence>
<dbReference type="GO" id="GO:0042242">
    <property type="term" value="F:cobyrinic acid a,c-diamide synthase activity"/>
    <property type="evidence" value="ECO:0007669"/>
    <property type="project" value="UniProtKB-EC"/>
</dbReference>
<gene>
    <name evidence="2" type="ORF">MNBD_GAMMA25-1540</name>
</gene>
<organism evidence="2">
    <name type="scientific">hydrothermal vent metagenome</name>
    <dbReference type="NCBI Taxonomy" id="652676"/>
    <lineage>
        <taxon>unclassified sequences</taxon>
        <taxon>metagenomes</taxon>
        <taxon>ecological metagenomes</taxon>
    </lineage>
</organism>
<dbReference type="EC" id="6.3.5.11" evidence="2"/>
<dbReference type="Gene3D" id="3.40.50.300">
    <property type="entry name" value="P-loop containing nucleotide triphosphate hydrolases"/>
    <property type="match status" value="2"/>
</dbReference>
<feature type="domain" description="CobQ/CobB/MinD/ParA nucleotide binding" evidence="1">
    <location>
        <begin position="11"/>
        <end position="86"/>
    </location>
</feature>
<feature type="non-terminal residue" evidence="2">
    <location>
        <position position="143"/>
    </location>
</feature>
<sequence length="143" mass="15384">MSTRQCPTLLISAPASAQGKTTITAALARHYRQQGKNVRVFKIGPDFLDPMILEQASGQPVYQLDLWMCGEQHCRQLLYKAAGESDLILIEGVMGLFDGTTSSADLAELFGIPVLAIINATAMAQTFGALAHGLATYRVGLPF</sequence>
<keyword evidence="2" id="KW-0436">Ligase</keyword>
<dbReference type="Pfam" id="PF01656">
    <property type="entry name" value="CbiA"/>
    <property type="match status" value="1"/>
</dbReference>
<accession>A0A3B1BHJ5</accession>
<evidence type="ECO:0000313" key="2">
    <source>
        <dbReference type="EMBL" id="VAX11553.1"/>
    </source>
</evidence>
<dbReference type="SUPFAM" id="SSF52540">
    <property type="entry name" value="P-loop containing nucleoside triphosphate hydrolases"/>
    <property type="match status" value="1"/>
</dbReference>
<protein>
    <submittedName>
        <fullName evidence="2">Cobyrinic acid a,c-diamide synthetase</fullName>
        <ecNumber evidence="2">6.3.5.11</ecNumber>
    </submittedName>
</protein>
<reference evidence="2" key="1">
    <citation type="submission" date="2018-06" db="EMBL/GenBank/DDBJ databases">
        <authorList>
            <person name="Zhirakovskaya E."/>
        </authorList>
    </citation>
    <scope>NUCLEOTIDE SEQUENCE</scope>
</reference>
<dbReference type="InterPro" id="IPR004484">
    <property type="entry name" value="CbiA/CobB_synth"/>
</dbReference>